<dbReference type="PANTHER" id="PTHR43726">
    <property type="entry name" value="3-METHYLORNITHINE SYNTHASE"/>
    <property type="match status" value="1"/>
</dbReference>
<dbReference type="InterPro" id="IPR013785">
    <property type="entry name" value="Aldolase_TIM"/>
</dbReference>
<feature type="binding site" evidence="8">
    <location>
        <position position="138"/>
    </location>
    <ligand>
        <name>S-adenosyl-L-methionine</name>
        <dbReference type="ChEBI" id="CHEBI:59789"/>
    </ligand>
</feature>
<dbReference type="AlphaFoldDB" id="A0A0X8JP00"/>
<evidence type="ECO:0000256" key="6">
    <source>
        <dbReference type="ARBA" id="ARBA00034078"/>
    </source>
</evidence>
<dbReference type="STRING" id="888061.AXF15_03275"/>
<proteinExistence type="predicted"/>
<dbReference type="SFLD" id="SFLDG01082">
    <property type="entry name" value="B12-binding_domain_containing"/>
    <property type="match status" value="1"/>
</dbReference>
<dbReference type="InterPro" id="IPR006638">
    <property type="entry name" value="Elp3/MiaA/NifB-like_rSAM"/>
</dbReference>
<dbReference type="KEGG" id="doa:AXF15_03275"/>
<dbReference type="PROSITE" id="PS51918">
    <property type="entry name" value="RADICAL_SAM"/>
    <property type="match status" value="1"/>
</dbReference>
<evidence type="ECO:0000256" key="4">
    <source>
        <dbReference type="ARBA" id="ARBA00023004"/>
    </source>
</evidence>
<dbReference type="EMBL" id="CP014230">
    <property type="protein sequence ID" value="AMD92228.1"/>
    <property type="molecule type" value="Genomic_DNA"/>
</dbReference>
<dbReference type="InterPro" id="IPR058240">
    <property type="entry name" value="rSAM_sf"/>
</dbReference>
<dbReference type="GO" id="GO:0051539">
    <property type="term" value="F:4 iron, 4 sulfur cluster binding"/>
    <property type="evidence" value="ECO:0007669"/>
    <property type="project" value="UniProtKB-KW"/>
</dbReference>
<dbReference type="Gene3D" id="3.20.20.70">
    <property type="entry name" value="Aldolase class I"/>
    <property type="match status" value="1"/>
</dbReference>
<keyword evidence="5 7" id="KW-0411">Iron-sulfur</keyword>
<accession>A0A0X8JP00</accession>
<dbReference type="PIRSF" id="PIRSF004762">
    <property type="entry name" value="CHP00423"/>
    <property type="match status" value="1"/>
</dbReference>
<evidence type="ECO:0000313" key="11">
    <source>
        <dbReference type="Proteomes" id="UP000063964"/>
    </source>
</evidence>
<dbReference type="Proteomes" id="UP000063964">
    <property type="component" value="Chromosome"/>
</dbReference>
<keyword evidence="2 7" id="KW-0949">S-adenosyl-L-methionine</keyword>
<evidence type="ECO:0000256" key="5">
    <source>
        <dbReference type="ARBA" id="ARBA00023014"/>
    </source>
</evidence>
<dbReference type="InterPro" id="IPR010722">
    <property type="entry name" value="BATS_dom"/>
</dbReference>
<comment type="cofactor">
    <cofactor evidence="7">
        <name>[4Fe-4S] cluster</name>
        <dbReference type="ChEBI" id="CHEBI:49883"/>
    </cofactor>
    <text evidence="7">Binds 1 [4Fe-4S] cluster. The cluster is coordinated with 3 cysteines and an exchangeable S-adenosyl-L-methionine.</text>
</comment>
<reference evidence="11" key="1">
    <citation type="submission" date="2016-02" db="EMBL/GenBank/DDBJ databases">
        <authorList>
            <person name="Holder M.E."/>
            <person name="Ajami N.J."/>
            <person name="Petrosino J.F."/>
        </authorList>
    </citation>
    <scope>NUCLEOTIDE SEQUENCE [LARGE SCALE GENOMIC DNA]</scope>
    <source>
        <strain evidence="11">DSM 12838</strain>
    </source>
</reference>
<dbReference type="SFLD" id="SFLDG01060">
    <property type="entry name" value="BATS_domain_containing"/>
    <property type="match status" value="1"/>
</dbReference>
<dbReference type="NCBIfam" id="TIGR03956">
    <property type="entry name" value="rSAM_HydE"/>
    <property type="match status" value="1"/>
</dbReference>
<evidence type="ECO:0000256" key="7">
    <source>
        <dbReference type="PIRSR" id="PIRSR004762-1"/>
    </source>
</evidence>
<keyword evidence="4 7" id="KW-0408">Iron</keyword>
<dbReference type="SFLD" id="SFLDS00029">
    <property type="entry name" value="Radical_SAM"/>
    <property type="match status" value="1"/>
</dbReference>
<feature type="binding site" evidence="8">
    <location>
        <position position="208"/>
    </location>
    <ligand>
        <name>S-adenosyl-L-methionine</name>
        <dbReference type="ChEBI" id="CHEBI:59789"/>
    </ligand>
</feature>
<evidence type="ECO:0000256" key="8">
    <source>
        <dbReference type="PIRSR" id="PIRSR004762-2"/>
    </source>
</evidence>
<dbReference type="CDD" id="cd01335">
    <property type="entry name" value="Radical_SAM"/>
    <property type="match status" value="1"/>
</dbReference>
<keyword evidence="1 7" id="KW-0004">4Fe-4S</keyword>
<dbReference type="SUPFAM" id="SSF102114">
    <property type="entry name" value="Radical SAM enzymes"/>
    <property type="match status" value="1"/>
</dbReference>
<dbReference type="GO" id="GO:0016740">
    <property type="term" value="F:transferase activity"/>
    <property type="evidence" value="ECO:0007669"/>
    <property type="project" value="TreeGrafter"/>
</dbReference>
<evidence type="ECO:0000313" key="10">
    <source>
        <dbReference type="EMBL" id="AMD92228.1"/>
    </source>
</evidence>
<dbReference type="InterPro" id="IPR024021">
    <property type="entry name" value="FeFe-hyd_HydE_rSAM"/>
</dbReference>
<feature type="domain" description="Radical SAM core" evidence="9">
    <location>
        <begin position="21"/>
        <end position="245"/>
    </location>
</feature>
<keyword evidence="11" id="KW-1185">Reference proteome</keyword>
<feature type="binding site" evidence="8">
    <location>
        <position position="113"/>
    </location>
    <ligand>
        <name>(3R)-3-methyl-D-ornithine</name>
        <dbReference type="ChEBI" id="CHEBI:64642"/>
    </ligand>
</feature>
<feature type="binding site" evidence="8">
    <location>
        <position position="157"/>
    </location>
    <ligand>
        <name>S-adenosyl-L-methionine</name>
        <dbReference type="ChEBI" id="CHEBI:59789"/>
    </ligand>
</feature>
<protein>
    <recommendedName>
        <fullName evidence="9">Radical SAM core domain-containing protein</fullName>
    </recommendedName>
</protein>
<dbReference type="GO" id="GO:0046872">
    <property type="term" value="F:metal ion binding"/>
    <property type="evidence" value="ECO:0007669"/>
    <property type="project" value="UniProtKB-KW"/>
</dbReference>
<dbReference type="SMART" id="SM00729">
    <property type="entry name" value="Elp3"/>
    <property type="match status" value="1"/>
</dbReference>
<name>A0A0X8JP00_9BACT</name>
<dbReference type="InterPro" id="IPR034422">
    <property type="entry name" value="HydE/PylB-like"/>
</dbReference>
<evidence type="ECO:0000256" key="1">
    <source>
        <dbReference type="ARBA" id="ARBA00022485"/>
    </source>
</evidence>
<dbReference type="InterPro" id="IPR007197">
    <property type="entry name" value="rSAM"/>
</dbReference>
<dbReference type="GO" id="GO:0042364">
    <property type="term" value="P:water-soluble vitamin biosynthetic process"/>
    <property type="evidence" value="ECO:0007669"/>
    <property type="project" value="UniProtKB-ARBA"/>
</dbReference>
<dbReference type="Pfam" id="PF04055">
    <property type="entry name" value="Radical_SAM"/>
    <property type="match status" value="1"/>
</dbReference>
<evidence type="ECO:0000256" key="3">
    <source>
        <dbReference type="ARBA" id="ARBA00022723"/>
    </source>
</evidence>
<dbReference type="SFLD" id="SFLDG01280">
    <property type="entry name" value="HydE/PylB-like"/>
    <property type="match status" value="1"/>
</dbReference>
<organism evidence="10 11">
    <name type="scientific">Desulfomicrobium orale DSM 12838</name>
    <dbReference type="NCBI Taxonomy" id="888061"/>
    <lineage>
        <taxon>Bacteria</taxon>
        <taxon>Pseudomonadati</taxon>
        <taxon>Thermodesulfobacteriota</taxon>
        <taxon>Desulfovibrionia</taxon>
        <taxon>Desulfovibrionales</taxon>
        <taxon>Desulfomicrobiaceae</taxon>
        <taxon>Desulfomicrobium</taxon>
    </lineage>
</organism>
<dbReference type="GO" id="GO:0044272">
    <property type="term" value="P:sulfur compound biosynthetic process"/>
    <property type="evidence" value="ECO:0007669"/>
    <property type="project" value="UniProtKB-ARBA"/>
</dbReference>
<evidence type="ECO:0000256" key="2">
    <source>
        <dbReference type="ARBA" id="ARBA00022691"/>
    </source>
</evidence>
<feature type="binding site" evidence="7">
    <location>
        <position position="39"/>
    </location>
    <ligand>
        <name>[4Fe-4S] cluster</name>
        <dbReference type="ChEBI" id="CHEBI:49883"/>
        <note>4Fe-4S-S-AdoMet</note>
    </ligand>
</feature>
<sequence>MWLRSLSLERLRAAADRVRQRAVGTRVFLRGLVEFSSYCRCNCLYCGLRRDNKNLARYRLSDADILAAARRAAKEGMDTVVLQSGEDPANTRERIARLVGMIKNETGLAVTLSLGNRSTASYRTWKRAGADRYLLKHETADPRLYALLHPGDTLARRLDALRRLRDLDYETGTGFIVGLPGQTDEILRRDVELVRKLEVRMCGAGPFLPQRDTPLAAASPGSAETTLKIMALLRLRVPGLNIPVTTALASLIPQEGHRLALEAGANVIMPGFTPDGQRAHYRIYDGKARVDSISARTAITSAMRTCGPKEDA</sequence>
<dbReference type="OrthoDB" id="9775764at2"/>
<dbReference type="PANTHER" id="PTHR43726:SF1">
    <property type="entry name" value="BIOTIN SYNTHASE"/>
    <property type="match status" value="1"/>
</dbReference>
<gene>
    <name evidence="10" type="ORF">AXF15_03275</name>
</gene>
<feature type="binding site" evidence="7">
    <location>
        <position position="46"/>
    </location>
    <ligand>
        <name>[4Fe-4S] cluster</name>
        <dbReference type="ChEBI" id="CHEBI:49883"/>
        <note>4Fe-4S-S-AdoMet</note>
    </ligand>
</feature>
<keyword evidence="3" id="KW-0479">Metal-binding</keyword>
<dbReference type="SMART" id="SM00876">
    <property type="entry name" value="BATS"/>
    <property type="match status" value="1"/>
</dbReference>
<comment type="cofactor">
    <cofactor evidence="6">
        <name>[2Fe-2S] cluster</name>
        <dbReference type="ChEBI" id="CHEBI:190135"/>
    </cofactor>
</comment>
<evidence type="ECO:0000259" key="9">
    <source>
        <dbReference type="PROSITE" id="PS51918"/>
    </source>
</evidence>
<feature type="binding site" evidence="7">
    <location>
        <position position="43"/>
    </location>
    <ligand>
        <name>[4Fe-4S] cluster</name>
        <dbReference type="ChEBI" id="CHEBI:49883"/>
        <note>4Fe-4S-S-AdoMet</note>
    </ligand>
</feature>